<keyword evidence="3 4" id="KW-0732">Signal</keyword>
<evidence type="ECO:0000256" key="1">
    <source>
        <dbReference type="ARBA" id="ARBA00004196"/>
    </source>
</evidence>
<feature type="chain" id="PRO_5039531636" description="Periplasmic binding protein domain-containing protein" evidence="4">
    <location>
        <begin position="23"/>
        <end position="326"/>
    </location>
</feature>
<accession>A0A2A6FNN7</accession>
<feature type="domain" description="Periplasmic binding protein" evidence="5">
    <location>
        <begin position="37"/>
        <end position="295"/>
    </location>
</feature>
<evidence type="ECO:0000256" key="3">
    <source>
        <dbReference type="ARBA" id="ARBA00022729"/>
    </source>
</evidence>
<protein>
    <recommendedName>
        <fullName evidence="5">Periplasmic binding protein domain-containing protein</fullName>
    </recommendedName>
</protein>
<dbReference type="Gene3D" id="3.40.50.2300">
    <property type="match status" value="2"/>
</dbReference>
<reference evidence="7" key="1">
    <citation type="submission" date="2017-03" db="EMBL/GenBank/DDBJ databases">
        <authorList>
            <person name="Lund M.B."/>
        </authorList>
    </citation>
    <scope>NUCLEOTIDE SEQUENCE [LARGE SCALE GENOMIC DNA]</scope>
</reference>
<organism evidence="6 7">
    <name type="scientific">Candidatus Lumbricidiphila eiseniae</name>
    <dbReference type="NCBI Taxonomy" id="1969409"/>
    <lineage>
        <taxon>Bacteria</taxon>
        <taxon>Bacillati</taxon>
        <taxon>Actinomycetota</taxon>
        <taxon>Actinomycetes</taxon>
        <taxon>Micrococcales</taxon>
        <taxon>Microbacteriaceae</taxon>
        <taxon>Candidatus Lumbricidiphila</taxon>
    </lineage>
</organism>
<dbReference type="InterPro" id="IPR028082">
    <property type="entry name" value="Peripla_BP_I"/>
</dbReference>
<dbReference type="Pfam" id="PF13407">
    <property type="entry name" value="Peripla_BP_4"/>
    <property type="match status" value="1"/>
</dbReference>
<evidence type="ECO:0000256" key="2">
    <source>
        <dbReference type="ARBA" id="ARBA00007639"/>
    </source>
</evidence>
<evidence type="ECO:0000259" key="5">
    <source>
        <dbReference type="Pfam" id="PF13407"/>
    </source>
</evidence>
<gene>
    <name evidence="6" type="ORF">B5766_11290</name>
</gene>
<dbReference type="PANTHER" id="PTHR46847">
    <property type="entry name" value="D-ALLOSE-BINDING PERIPLASMIC PROTEIN-RELATED"/>
    <property type="match status" value="1"/>
</dbReference>
<evidence type="ECO:0000313" key="6">
    <source>
        <dbReference type="EMBL" id="PDQ34502.1"/>
    </source>
</evidence>
<comment type="similarity">
    <text evidence="2">Belongs to the bacterial solute-binding protein 2 family.</text>
</comment>
<dbReference type="EMBL" id="NAEP01000052">
    <property type="protein sequence ID" value="PDQ34502.1"/>
    <property type="molecule type" value="Genomic_DNA"/>
</dbReference>
<evidence type="ECO:0000256" key="4">
    <source>
        <dbReference type="SAM" id="SignalP"/>
    </source>
</evidence>
<dbReference type="SUPFAM" id="SSF53822">
    <property type="entry name" value="Periplasmic binding protein-like I"/>
    <property type="match status" value="1"/>
</dbReference>
<dbReference type="PANTHER" id="PTHR46847:SF1">
    <property type="entry name" value="D-ALLOSE-BINDING PERIPLASMIC PROTEIN-RELATED"/>
    <property type="match status" value="1"/>
</dbReference>
<comment type="caution">
    <text evidence="6">The sequence shown here is derived from an EMBL/GenBank/DDBJ whole genome shotgun (WGS) entry which is preliminary data.</text>
</comment>
<dbReference type="GO" id="GO:0030246">
    <property type="term" value="F:carbohydrate binding"/>
    <property type="evidence" value="ECO:0007669"/>
    <property type="project" value="UniProtKB-ARBA"/>
</dbReference>
<feature type="signal peptide" evidence="4">
    <location>
        <begin position="1"/>
        <end position="22"/>
    </location>
</feature>
<dbReference type="AlphaFoldDB" id="A0A2A6FNN7"/>
<dbReference type="PROSITE" id="PS51257">
    <property type="entry name" value="PROKAR_LIPOPROTEIN"/>
    <property type="match status" value="1"/>
</dbReference>
<evidence type="ECO:0000313" key="7">
    <source>
        <dbReference type="Proteomes" id="UP000219994"/>
    </source>
</evidence>
<dbReference type="InterPro" id="IPR025997">
    <property type="entry name" value="SBP_2_dom"/>
</dbReference>
<name>A0A2A6FNN7_9MICO</name>
<dbReference type="Proteomes" id="UP000219994">
    <property type="component" value="Unassembled WGS sequence"/>
</dbReference>
<dbReference type="CDD" id="cd01536">
    <property type="entry name" value="PBP1_ABC_sugar_binding-like"/>
    <property type="match status" value="1"/>
</dbReference>
<sequence length="326" mass="32988">MKKISRIWLSITALAITGLTLSGCTAGGAGDSSRPVIGISVKTITNDPFQQAWVDAATASVKAAGGETVLLTAGGQTAVANQVSQINDLIARRVNALIVNPIDGQAIVPALQRAQSGHIPVIVVDSAVADGNENLYESFIATDNVLAGEQAAKFLTKSLHPTAKVAIVEGAAGSLPGDQRKEGFLKGLNSVGITPVASAAGDWASDKALTVTENILTANPKVSAILTAGGPMVDGIIQALAHAGLTDSVKVVTIDGSAQSIQQVIAGQIFALNTQDPVKMGTLAGKNAVGLAGGKIATGSLEKYVDSGTTTVSSENAQESLANAFK</sequence>
<comment type="subcellular location">
    <subcellularLocation>
        <location evidence="1">Cell envelope</location>
    </subcellularLocation>
</comment>
<proteinExistence type="inferred from homology"/>
<dbReference type="GO" id="GO:0030313">
    <property type="term" value="C:cell envelope"/>
    <property type="evidence" value="ECO:0007669"/>
    <property type="project" value="UniProtKB-SubCell"/>
</dbReference>